<reference evidence="2 3" key="1">
    <citation type="journal article" date="2018" name="New Phytol.">
        <title>Phylogenomics of Endogonaceae and evolution of mycorrhizas within Mucoromycota.</title>
        <authorList>
            <person name="Chang Y."/>
            <person name="Desiro A."/>
            <person name="Na H."/>
            <person name="Sandor L."/>
            <person name="Lipzen A."/>
            <person name="Clum A."/>
            <person name="Barry K."/>
            <person name="Grigoriev I.V."/>
            <person name="Martin F.M."/>
            <person name="Stajich J.E."/>
            <person name="Smith M.E."/>
            <person name="Bonito G."/>
            <person name="Spatafora J.W."/>
        </authorList>
    </citation>
    <scope>NUCLEOTIDE SEQUENCE [LARGE SCALE GENOMIC DNA]</scope>
    <source>
        <strain evidence="2 3">AD002</strain>
    </source>
</reference>
<gene>
    <name evidence="2" type="ORF">BC938DRAFT_471784</name>
</gene>
<feature type="region of interest" description="Disordered" evidence="1">
    <location>
        <begin position="93"/>
        <end position="143"/>
    </location>
</feature>
<dbReference type="AlphaFoldDB" id="A0A433Q7F5"/>
<dbReference type="Proteomes" id="UP000274822">
    <property type="component" value="Unassembled WGS sequence"/>
</dbReference>
<keyword evidence="3" id="KW-1185">Reference proteome</keyword>
<evidence type="ECO:0000256" key="1">
    <source>
        <dbReference type="SAM" id="MobiDB-lite"/>
    </source>
</evidence>
<proteinExistence type="predicted"/>
<evidence type="ECO:0000313" key="2">
    <source>
        <dbReference type="EMBL" id="RUS25691.1"/>
    </source>
</evidence>
<sequence length="143" mass="16759">MPPKPAIKLSKTTEMWFENGVMVLAETNDRQEVNVKVLRLPTINFYDPINIWDGKVAELHHPQRPTHGKRHVGFRLQPEVKYFITAESHEEIVRKKRPWSFSQQSDKRQRTDSATDASESRSDEKKESGWNGIKKIFRKMGRD</sequence>
<feature type="compositionally biased region" description="Basic and acidic residues" evidence="1">
    <location>
        <begin position="105"/>
        <end position="128"/>
    </location>
</feature>
<name>A0A433Q7F5_9FUNG</name>
<evidence type="ECO:0000313" key="3">
    <source>
        <dbReference type="Proteomes" id="UP000274822"/>
    </source>
</evidence>
<accession>A0A433Q7F5</accession>
<protein>
    <submittedName>
        <fullName evidence="2">Uncharacterized protein</fullName>
    </submittedName>
</protein>
<dbReference type="EMBL" id="RBNJ01012300">
    <property type="protein sequence ID" value="RUS25691.1"/>
    <property type="molecule type" value="Genomic_DNA"/>
</dbReference>
<comment type="caution">
    <text evidence="2">The sequence shown here is derived from an EMBL/GenBank/DDBJ whole genome shotgun (WGS) entry which is preliminary data.</text>
</comment>
<organism evidence="2 3">
    <name type="scientific">Jimgerdemannia flammicorona</name>
    <dbReference type="NCBI Taxonomy" id="994334"/>
    <lineage>
        <taxon>Eukaryota</taxon>
        <taxon>Fungi</taxon>
        <taxon>Fungi incertae sedis</taxon>
        <taxon>Mucoromycota</taxon>
        <taxon>Mucoromycotina</taxon>
        <taxon>Endogonomycetes</taxon>
        <taxon>Endogonales</taxon>
        <taxon>Endogonaceae</taxon>
        <taxon>Jimgerdemannia</taxon>
    </lineage>
</organism>